<gene>
    <name evidence="1" type="ORF">CJ030_MR2G002970</name>
</gene>
<dbReference type="SUPFAM" id="SSF81383">
    <property type="entry name" value="F-box domain"/>
    <property type="match status" value="1"/>
</dbReference>
<name>A0A6A1WK35_9ROSI</name>
<accession>A0A6A1WK35</accession>
<reference evidence="1 2" key="1">
    <citation type="journal article" date="2019" name="Plant Biotechnol. J.">
        <title>The red bayberry genome and genetic basis of sex determination.</title>
        <authorList>
            <person name="Jia H.M."/>
            <person name="Jia H.J."/>
            <person name="Cai Q.L."/>
            <person name="Wang Y."/>
            <person name="Zhao H.B."/>
            <person name="Yang W.F."/>
            <person name="Wang G.Y."/>
            <person name="Li Y.H."/>
            <person name="Zhan D.L."/>
            <person name="Shen Y.T."/>
            <person name="Niu Q.F."/>
            <person name="Chang L."/>
            <person name="Qiu J."/>
            <person name="Zhao L."/>
            <person name="Xie H.B."/>
            <person name="Fu W.Y."/>
            <person name="Jin J."/>
            <person name="Li X.W."/>
            <person name="Jiao Y."/>
            <person name="Zhou C.C."/>
            <person name="Tu T."/>
            <person name="Chai C.Y."/>
            <person name="Gao J.L."/>
            <person name="Fan L.J."/>
            <person name="van de Weg E."/>
            <person name="Wang J.Y."/>
            <person name="Gao Z.S."/>
        </authorList>
    </citation>
    <scope>NUCLEOTIDE SEQUENCE [LARGE SCALE GENOMIC DNA]</scope>
    <source>
        <tissue evidence="1">Leaves</tissue>
    </source>
</reference>
<dbReference type="EMBL" id="RXIC02000020">
    <property type="protein sequence ID" value="KAB1223230.1"/>
    <property type="molecule type" value="Genomic_DNA"/>
</dbReference>
<organism evidence="1 2">
    <name type="scientific">Morella rubra</name>
    <name type="common">Chinese bayberry</name>
    <dbReference type="NCBI Taxonomy" id="262757"/>
    <lineage>
        <taxon>Eukaryota</taxon>
        <taxon>Viridiplantae</taxon>
        <taxon>Streptophyta</taxon>
        <taxon>Embryophyta</taxon>
        <taxon>Tracheophyta</taxon>
        <taxon>Spermatophyta</taxon>
        <taxon>Magnoliopsida</taxon>
        <taxon>eudicotyledons</taxon>
        <taxon>Gunneridae</taxon>
        <taxon>Pentapetalae</taxon>
        <taxon>rosids</taxon>
        <taxon>fabids</taxon>
        <taxon>Fagales</taxon>
        <taxon>Myricaceae</taxon>
        <taxon>Morella</taxon>
    </lineage>
</organism>
<dbReference type="InterPro" id="IPR036047">
    <property type="entry name" value="F-box-like_dom_sf"/>
</dbReference>
<sequence length="216" mass="25095">MATKIQKTIQAQTKENGRLPYLPLDVLIIIASYVAKRDANDWKQLKLVSQEFYHAASNQLSFKRMNLEDYCTPWLPTLAWHRVKQFCREARNPHEVFMEAARHLREEGITRLAIDKLRASASEGHKSARFFMAILYNAAQEETFRAQARNIIWHLRTQLGRKGMRILISVMRGWLTHHIGYGGLNFHVDKYVLCPDGYDPPFMADRGRKGQKKALL</sequence>
<dbReference type="Proteomes" id="UP000516437">
    <property type="component" value="Chromosome 2"/>
</dbReference>
<proteinExistence type="predicted"/>
<keyword evidence="2" id="KW-1185">Reference proteome</keyword>
<protein>
    <recommendedName>
        <fullName evidence="3">F-box domain-containing protein</fullName>
    </recommendedName>
</protein>
<evidence type="ECO:0000313" key="1">
    <source>
        <dbReference type="EMBL" id="KAB1223230.1"/>
    </source>
</evidence>
<comment type="caution">
    <text evidence="1">The sequence shown here is derived from an EMBL/GenBank/DDBJ whole genome shotgun (WGS) entry which is preliminary data.</text>
</comment>
<evidence type="ECO:0000313" key="2">
    <source>
        <dbReference type="Proteomes" id="UP000516437"/>
    </source>
</evidence>
<evidence type="ECO:0008006" key="3">
    <source>
        <dbReference type="Google" id="ProtNLM"/>
    </source>
</evidence>
<dbReference type="AlphaFoldDB" id="A0A6A1WK35"/>